<gene>
    <name evidence="2" type="ORF">KHA90_07960</name>
</gene>
<reference evidence="2 3" key="1">
    <citation type="journal article" date="2018" name="Int. J. Syst. Evol. Microbiol.">
        <title>Flavobacterium chryseum sp. nov. and Flavobacterium psychroterrae sp. nov., novel environmental bacteria isolated from Antarctica.</title>
        <authorList>
            <person name="Kralova S."/>
            <person name="Svec P."/>
            <person name="Busse H.J."/>
            <person name="Stankova E."/>
            <person name="Vaczi P."/>
            <person name="Sedlacek I."/>
        </authorList>
    </citation>
    <scope>NUCLEOTIDE SEQUENCE [LARGE SCALE GENOMIC DNA]</scope>
    <source>
        <strain evidence="2 3">CCM 8827</strain>
    </source>
</reference>
<evidence type="ECO:0000256" key="1">
    <source>
        <dbReference type="SAM" id="Phobius"/>
    </source>
</evidence>
<feature type="transmembrane region" description="Helical" evidence="1">
    <location>
        <begin position="25"/>
        <end position="42"/>
    </location>
</feature>
<organism evidence="2 3">
    <name type="scientific">Flavobacterium psychroterrae</name>
    <dbReference type="NCBI Taxonomy" id="2133767"/>
    <lineage>
        <taxon>Bacteria</taxon>
        <taxon>Pseudomonadati</taxon>
        <taxon>Bacteroidota</taxon>
        <taxon>Flavobacteriia</taxon>
        <taxon>Flavobacteriales</taxon>
        <taxon>Flavobacteriaceae</taxon>
        <taxon>Flavobacterium</taxon>
    </lineage>
</organism>
<dbReference type="RefSeq" id="WP_213297353.1">
    <property type="nucleotide sequence ID" value="NZ_JAGYVZ010000005.1"/>
</dbReference>
<evidence type="ECO:0008006" key="4">
    <source>
        <dbReference type="Google" id="ProtNLM"/>
    </source>
</evidence>
<evidence type="ECO:0000313" key="2">
    <source>
        <dbReference type="EMBL" id="MBS7230955.1"/>
    </source>
</evidence>
<evidence type="ECO:0000313" key="3">
    <source>
        <dbReference type="Proteomes" id="UP000722625"/>
    </source>
</evidence>
<name>A0ABS5P9I3_9FLAO</name>
<comment type="caution">
    <text evidence="2">The sequence shown here is derived from an EMBL/GenBank/DDBJ whole genome shotgun (WGS) entry which is preliminary data.</text>
</comment>
<protein>
    <recommendedName>
        <fullName evidence="4">MarR family transcriptional regulator</fullName>
    </recommendedName>
</protein>
<keyword evidence="1" id="KW-0472">Membrane</keyword>
<accession>A0ABS5P9I3</accession>
<sequence length="104" mass="12255">MQLSARSEQKELMNYLSAYMNDPKLSVWHLMILTAILTLGYGQKEWSAIKVSRRKIMMLSHIKTLPTYHKYFKELQKFGYITYRPSFHPGSRSEVNLNLKEVIS</sequence>
<proteinExistence type="predicted"/>
<dbReference type="Proteomes" id="UP000722625">
    <property type="component" value="Unassembled WGS sequence"/>
</dbReference>
<keyword evidence="1" id="KW-1133">Transmembrane helix</keyword>
<keyword evidence="1" id="KW-0812">Transmembrane</keyword>
<dbReference type="EMBL" id="JAGYVZ010000005">
    <property type="protein sequence ID" value="MBS7230955.1"/>
    <property type="molecule type" value="Genomic_DNA"/>
</dbReference>
<keyword evidence="3" id="KW-1185">Reference proteome</keyword>